<reference evidence="1" key="1">
    <citation type="journal article" date="2015" name="Front. Microbiol.">
        <title>Combining genomic sequencing methods to explore viral diversity and reveal potential virus-host interactions.</title>
        <authorList>
            <person name="Chow C.E."/>
            <person name="Winget D.M."/>
            <person name="White R.A.III."/>
            <person name="Hallam S.J."/>
            <person name="Suttle C.A."/>
        </authorList>
    </citation>
    <scope>NUCLEOTIDE SEQUENCE</scope>
    <source>
        <strain evidence="1">Anoxic2_4</strain>
    </source>
</reference>
<sequence length="136" mass="15373">MKLLQTENSKMRVCKVVTDMRRLCIHVEAEEVHDNGDFNGGEPKVFAVFLPTEEDTVFMATHAVDGVNPARATLETKTNKITLLYAETDEYNNPLPLSESNATVKTMVQTDLDYIETFIETRVKHKERIQGSVITV</sequence>
<accession>A0A0F7L603</accession>
<name>A0A0F7L603_9VIRU</name>
<dbReference type="EMBL" id="KR029588">
    <property type="protein sequence ID" value="AKH46963.1"/>
    <property type="molecule type" value="Genomic_DNA"/>
</dbReference>
<reference evidence="1" key="2">
    <citation type="submission" date="2015-03" db="EMBL/GenBank/DDBJ databases">
        <authorList>
            <person name="Chow C.-E.T."/>
            <person name="Winget D.M."/>
            <person name="White R.A.III."/>
            <person name="Hallam S.J."/>
            <person name="Suttle C.A."/>
        </authorList>
    </citation>
    <scope>NUCLEOTIDE SEQUENCE</scope>
    <source>
        <strain evidence="1">Anoxic2_4</strain>
    </source>
</reference>
<proteinExistence type="predicted"/>
<evidence type="ECO:0000313" key="1">
    <source>
        <dbReference type="EMBL" id="AKH46963.1"/>
    </source>
</evidence>
<organism evidence="1">
    <name type="scientific">uncultured marine virus</name>
    <dbReference type="NCBI Taxonomy" id="186617"/>
    <lineage>
        <taxon>Viruses</taxon>
        <taxon>environmental samples</taxon>
    </lineage>
</organism>
<protein>
    <submittedName>
        <fullName evidence="1">Uncharacterized protein</fullName>
    </submittedName>
</protein>